<keyword evidence="11" id="KW-0175">Coiled coil</keyword>
<evidence type="ECO:0000256" key="5">
    <source>
        <dbReference type="ARBA" id="ARBA00022989"/>
    </source>
</evidence>
<accession>A0A382HF31</accession>
<evidence type="ECO:0000256" key="6">
    <source>
        <dbReference type="ARBA" id="ARBA00023002"/>
    </source>
</evidence>
<evidence type="ECO:0000256" key="7">
    <source>
        <dbReference type="ARBA" id="ARBA00023004"/>
    </source>
</evidence>
<dbReference type="InterPro" id="IPR015876">
    <property type="entry name" value="Acyl-CoA_DS"/>
</dbReference>
<dbReference type="GO" id="GO:0016020">
    <property type="term" value="C:membrane"/>
    <property type="evidence" value="ECO:0007669"/>
    <property type="project" value="UniProtKB-SubCell"/>
</dbReference>
<dbReference type="PANTHER" id="PTHR11351:SF31">
    <property type="entry name" value="DESATURASE 1, ISOFORM A-RELATED"/>
    <property type="match status" value="1"/>
</dbReference>
<keyword evidence="9 12" id="KW-0472">Membrane</keyword>
<dbReference type="AlphaFoldDB" id="A0A382HF31"/>
<evidence type="ECO:0000256" key="11">
    <source>
        <dbReference type="SAM" id="Coils"/>
    </source>
</evidence>
<dbReference type="EMBL" id="UINC01060839">
    <property type="protein sequence ID" value="SVB85772.1"/>
    <property type="molecule type" value="Genomic_DNA"/>
</dbReference>
<feature type="transmembrane region" description="Helical" evidence="12">
    <location>
        <begin position="82"/>
        <end position="103"/>
    </location>
</feature>
<dbReference type="PRINTS" id="PR00075">
    <property type="entry name" value="FACDDSATRASE"/>
</dbReference>
<keyword evidence="7" id="KW-0408">Iron</keyword>
<keyword evidence="10" id="KW-0275">Fatty acid biosynthesis</keyword>
<dbReference type="GO" id="GO:0006633">
    <property type="term" value="P:fatty acid biosynthetic process"/>
    <property type="evidence" value="ECO:0007669"/>
    <property type="project" value="UniProtKB-KW"/>
</dbReference>
<keyword evidence="5 12" id="KW-1133">Transmembrane helix</keyword>
<proteinExistence type="predicted"/>
<feature type="transmembrane region" description="Helical" evidence="12">
    <location>
        <begin position="55"/>
        <end position="75"/>
    </location>
</feature>
<name>A0A382HF31_9ZZZZ</name>
<keyword evidence="3 12" id="KW-0812">Transmembrane</keyword>
<evidence type="ECO:0000256" key="9">
    <source>
        <dbReference type="ARBA" id="ARBA00023136"/>
    </source>
</evidence>
<keyword evidence="8" id="KW-0443">Lipid metabolism</keyword>
<evidence type="ECO:0000256" key="12">
    <source>
        <dbReference type="SAM" id="Phobius"/>
    </source>
</evidence>
<dbReference type="InterPro" id="IPR005804">
    <property type="entry name" value="FA_desaturase_dom"/>
</dbReference>
<gene>
    <name evidence="14" type="ORF">METZ01_LOCUS238626</name>
</gene>
<keyword evidence="2" id="KW-0444">Lipid biosynthesis</keyword>
<evidence type="ECO:0000256" key="2">
    <source>
        <dbReference type="ARBA" id="ARBA00022516"/>
    </source>
</evidence>
<feature type="domain" description="Fatty acid desaturase" evidence="13">
    <location>
        <begin position="1"/>
        <end position="144"/>
    </location>
</feature>
<evidence type="ECO:0000256" key="3">
    <source>
        <dbReference type="ARBA" id="ARBA00022692"/>
    </source>
</evidence>
<dbReference type="Pfam" id="PF00487">
    <property type="entry name" value="FA_desaturase"/>
    <property type="match status" value="1"/>
</dbReference>
<evidence type="ECO:0000256" key="4">
    <source>
        <dbReference type="ARBA" id="ARBA00022832"/>
    </source>
</evidence>
<feature type="non-terminal residue" evidence="14">
    <location>
        <position position="1"/>
    </location>
</feature>
<feature type="coiled-coil region" evidence="11">
    <location>
        <begin position="207"/>
        <end position="270"/>
    </location>
</feature>
<keyword evidence="6" id="KW-0560">Oxidoreductase</keyword>
<evidence type="ECO:0000256" key="8">
    <source>
        <dbReference type="ARBA" id="ARBA00023098"/>
    </source>
</evidence>
<dbReference type="GO" id="GO:0016717">
    <property type="term" value="F:oxidoreductase activity, acting on paired donors, with oxidation of a pair of donors resulting in the reduction of molecular oxygen to two molecules of water"/>
    <property type="evidence" value="ECO:0007669"/>
    <property type="project" value="InterPro"/>
</dbReference>
<evidence type="ECO:0000256" key="1">
    <source>
        <dbReference type="ARBA" id="ARBA00004141"/>
    </source>
</evidence>
<dbReference type="CDD" id="cd03505">
    <property type="entry name" value="Delta9-FADS-like"/>
    <property type="match status" value="1"/>
</dbReference>
<comment type="subcellular location">
    <subcellularLocation>
        <location evidence="1">Membrane</location>
        <topology evidence="1">Multi-pass membrane protein</topology>
    </subcellularLocation>
</comment>
<organism evidence="14">
    <name type="scientific">marine metagenome</name>
    <dbReference type="NCBI Taxonomy" id="408172"/>
    <lineage>
        <taxon>unclassified sequences</taxon>
        <taxon>metagenomes</taxon>
        <taxon>ecological metagenomes</taxon>
    </lineage>
</organism>
<reference evidence="14" key="1">
    <citation type="submission" date="2018-05" db="EMBL/GenBank/DDBJ databases">
        <authorList>
            <person name="Lanie J.A."/>
            <person name="Ng W.-L."/>
            <person name="Kazmierczak K.M."/>
            <person name="Andrzejewski T.M."/>
            <person name="Davidsen T.M."/>
            <person name="Wayne K.J."/>
            <person name="Tettelin H."/>
            <person name="Glass J.I."/>
            <person name="Rusch D."/>
            <person name="Podicherti R."/>
            <person name="Tsui H.-C.T."/>
            <person name="Winkler M.E."/>
        </authorList>
    </citation>
    <scope>NUCLEOTIDE SEQUENCE</scope>
</reference>
<sequence length="283" mass="32372">HHKHTDDDDDPYNIQLGFLHAHIGWVVFRPIGGDVPLTNVNDLKADPLVRWQHKWWGVIGIVVGFGLPALIGYLAEGGIGAAAGLLIGGVARLVMVHHMTFFINSLCHTLGGQPYSNRCSAKDSWFMSLFTFGEGYHNFHHEFQHDYRNGVKPWQFDPTKWSIRLLEIIGLTSNLRRVPNETIAITEIRETERRLDERLSAQKETICEKAQRMFTDAQEELAAAQKTWEKSKKEYALALRQQIDTTKEQMNELQQQMEQAVLDLRQAISDWHDAHQGLVLKLV</sequence>
<keyword evidence="4" id="KW-0276">Fatty acid metabolism</keyword>
<protein>
    <recommendedName>
        <fullName evidence="13">Fatty acid desaturase domain-containing protein</fullName>
    </recommendedName>
</protein>
<evidence type="ECO:0000256" key="10">
    <source>
        <dbReference type="ARBA" id="ARBA00023160"/>
    </source>
</evidence>
<dbReference type="PANTHER" id="PTHR11351">
    <property type="entry name" value="ACYL-COA DESATURASE"/>
    <property type="match status" value="1"/>
</dbReference>
<evidence type="ECO:0000259" key="13">
    <source>
        <dbReference type="Pfam" id="PF00487"/>
    </source>
</evidence>
<evidence type="ECO:0000313" key="14">
    <source>
        <dbReference type="EMBL" id="SVB85772.1"/>
    </source>
</evidence>